<accession>M4BLF2</accession>
<evidence type="ECO:0000256" key="1">
    <source>
        <dbReference type="SAM" id="MobiDB-lite"/>
    </source>
</evidence>
<evidence type="ECO:0000313" key="3">
    <source>
        <dbReference type="Proteomes" id="UP000011713"/>
    </source>
</evidence>
<dbReference type="InParanoid" id="M4BLF2"/>
<reference evidence="2" key="2">
    <citation type="submission" date="2015-06" db="UniProtKB">
        <authorList>
            <consortium name="EnsemblProtists"/>
        </authorList>
    </citation>
    <scope>IDENTIFICATION</scope>
    <source>
        <strain evidence="2">Emoy2</strain>
    </source>
</reference>
<evidence type="ECO:0008006" key="4">
    <source>
        <dbReference type="Google" id="ProtNLM"/>
    </source>
</evidence>
<dbReference type="HOGENOM" id="CLU_015303_5_1_1"/>
<dbReference type="EnsemblProtists" id="HpaT807237">
    <property type="protein sequence ID" value="HpaP807237"/>
    <property type="gene ID" value="HpaG807237"/>
</dbReference>
<evidence type="ECO:0000313" key="2">
    <source>
        <dbReference type="EnsemblProtists" id="HpaP807237"/>
    </source>
</evidence>
<dbReference type="PANTHER" id="PTHR13510">
    <property type="entry name" value="FYVE-FINGER-CONTAINING RAB5 EFFECTOR PROTEIN RABENOSYN-5-RELATED"/>
    <property type="match status" value="1"/>
</dbReference>
<dbReference type="AlphaFoldDB" id="M4BLF2"/>
<dbReference type="Gene3D" id="3.30.40.10">
    <property type="entry name" value="Zinc/RING finger domain, C3HC4 (zinc finger)"/>
    <property type="match status" value="1"/>
</dbReference>
<dbReference type="InterPro" id="IPR011011">
    <property type="entry name" value="Znf_FYVE_PHD"/>
</dbReference>
<dbReference type="InterPro" id="IPR013083">
    <property type="entry name" value="Znf_RING/FYVE/PHD"/>
</dbReference>
<dbReference type="OMA" id="YYLCQSV"/>
<dbReference type="EMBL" id="JH598381">
    <property type="status" value="NOT_ANNOTATED_CDS"/>
    <property type="molecule type" value="Genomic_DNA"/>
</dbReference>
<organism evidence="2 3">
    <name type="scientific">Hyaloperonospora arabidopsidis (strain Emoy2)</name>
    <name type="common">Downy mildew agent</name>
    <name type="synonym">Peronospora arabidopsidis</name>
    <dbReference type="NCBI Taxonomy" id="559515"/>
    <lineage>
        <taxon>Eukaryota</taxon>
        <taxon>Sar</taxon>
        <taxon>Stramenopiles</taxon>
        <taxon>Oomycota</taxon>
        <taxon>Peronosporomycetes</taxon>
        <taxon>Peronosporales</taxon>
        <taxon>Peronosporaceae</taxon>
        <taxon>Hyaloperonospora</taxon>
    </lineage>
</organism>
<dbReference type="InterPro" id="IPR052727">
    <property type="entry name" value="Rab4/Rab5_effector"/>
</dbReference>
<keyword evidence="3" id="KW-1185">Reference proteome</keyword>
<dbReference type="eggNOG" id="ENOG502SMN1">
    <property type="taxonomic scope" value="Eukaryota"/>
</dbReference>
<reference evidence="3" key="1">
    <citation type="journal article" date="2010" name="Science">
        <title>Signatures of adaptation to obligate biotrophy in the Hyaloperonospora arabidopsidis genome.</title>
        <authorList>
            <person name="Baxter L."/>
            <person name="Tripathy S."/>
            <person name="Ishaque N."/>
            <person name="Boot N."/>
            <person name="Cabral A."/>
            <person name="Kemen E."/>
            <person name="Thines M."/>
            <person name="Ah-Fong A."/>
            <person name="Anderson R."/>
            <person name="Badejoko W."/>
            <person name="Bittner-Eddy P."/>
            <person name="Boore J.L."/>
            <person name="Chibucos M.C."/>
            <person name="Coates M."/>
            <person name="Dehal P."/>
            <person name="Delehaunty K."/>
            <person name="Dong S."/>
            <person name="Downton P."/>
            <person name="Dumas B."/>
            <person name="Fabro G."/>
            <person name="Fronick C."/>
            <person name="Fuerstenberg S.I."/>
            <person name="Fulton L."/>
            <person name="Gaulin E."/>
            <person name="Govers F."/>
            <person name="Hughes L."/>
            <person name="Humphray S."/>
            <person name="Jiang R.H."/>
            <person name="Judelson H."/>
            <person name="Kamoun S."/>
            <person name="Kyung K."/>
            <person name="Meijer H."/>
            <person name="Minx P."/>
            <person name="Morris P."/>
            <person name="Nelson J."/>
            <person name="Phuntumart V."/>
            <person name="Qutob D."/>
            <person name="Rehmany A."/>
            <person name="Rougon-Cardoso A."/>
            <person name="Ryden P."/>
            <person name="Torto-Alalibo T."/>
            <person name="Studholme D."/>
            <person name="Wang Y."/>
            <person name="Win J."/>
            <person name="Wood J."/>
            <person name="Clifton S.W."/>
            <person name="Rogers J."/>
            <person name="Van den Ackerveken G."/>
            <person name="Jones J.D."/>
            <person name="McDowell J.M."/>
            <person name="Beynon J."/>
            <person name="Tyler B.M."/>
        </authorList>
    </citation>
    <scope>NUCLEOTIDE SEQUENCE [LARGE SCALE GENOMIC DNA]</scope>
    <source>
        <strain evidence="3">Emoy2</strain>
    </source>
</reference>
<dbReference type="VEuPathDB" id="FungiDB:HpaG807237"/>
<proteinExistence type="predicted"/>
<feature type="compositionally biased region" description="Low complexity" evidence="1">
    <location>
        <begin position="479"/>
        <end position="488"/>
    </location>
</feature>
<name>M4BLF2_HYAAE</name>
<dbReference type="Proteomes" id="UP000011713">
    <property type="component" value="Unassembled WGS sequence"/>
</dbReference>
<sequence>MKGVTPFPAVPVTPDQARCYERQIQQVLDETLCAFDTHVAAREKGTNLLLNKWQWKPLKTLDGLNSYKERQPTHPELTDAASCSPQSSFGSISGISAVEQLSKPTKAVAMAAYTPEMALSTSSAVMTGSSSIASVAIEGHLKGSLNDVMYGLLATDTAELHLRNCYMTDPGALDMTMIHSIQRPNATDPFHFRGLQWIVRGEASRVKSKARRPRDFVLLVASGVVHHEVPGQAQSQEIGYSLCQSIERQECGELETQGLTRGWLSTCSLFTAIDGSSALVDVFARGYVDFKGKMQDYQAASMMNAYMLASLTDAAACGQSKKLSWLLTYKDAATAFRHPQSETGTTSSHCAICDRKFGVLSSAVSCDLCQIKMCSRCRVSRILCLVKRPDAASGTIKSTSKGDVHQASGRLHNLPVRLCKNCKMNASHMDARVMARKEVEASCDFNETADTASEDDGSTPVQFSSSLFSYSQYGSEDSFSGDSSMRSSATDNAQLRGRPSHGAACLRGSCGDKHFDDVVKTKVILSRMDSSKSSCSDFAYNSFASTQRVSEDQDQEEFSRELTTTSSFELQHQPLYGGEDPEMTYAHSHQSRTSTGNAHVDLLRRMQELQMNAESVYQFTSKMNASTRYRHEQIVSRHSSLSISELD</sequence>
<protein>
    <recommendedName>
        <fullName evidence="4">FYVE-type domain-containing protein</fullName>
    </recommendedName>
</protein>
<dbReference type="SUPFAM" id="SSF57903">
    <property type="entry name" value="FYVE/PHD zinc finger"/>
    <property type="match status" value="1"/>
</dbReference>
<dbReference type="PANTHER" id="PTHR13510:SF44">
    <property type="entry name" value="RABENOSYN-5"/>
    <property type="match status" value="1"/>
</dbReference>
<feature type="region of interest" description="Disordered" evidence="1">
    <location>
        <begin position="479"/>
        <end position="501"/>
    </location>
</feature>